<organism evidence="1 2">
    <name type="scientific">candidate division WOR-1 bacterium RIFCSPLOWO2_02_FULL_46_20</name>
    <dbReference type="NCBI Taxonomy" id="1802567"/>
    <lineage>
        <taxon>Bacteria</taxon>
        <taxon>Bacillati</taxon>
        <taxon>Saganbacteria</taxon>
    </lineage>
</organism>
<evidence type="ECO:0000313" key="2">
    <source>
        <dbReference type="Proteomes" id="UP000176938"/>
    </source>
</evidence>
<evidence type="ECO:0008006" key="3">
    <source>
        <dbReference type="Google" id="ProtNLM"/>
    </source>
</evidence>
<dbReference type="EMBL" id="METP01000023">
    <property type="protein sequence ID" value="OGC06217.1"/>
    <property type="molecule type" value="Genomic_DNA"/>
</dbReference>
<accession>A0A1F4RDG0</accession>
<proteinExistence type="predicted"/>
<dbReference type="Proteomes" id="UP000176938">
    <property type="component" value="Unassembled WGS sequence"/>
</dbReference>
<comment type="caution">
    <text evidence="1">The sequence shown here is derived from an EMBL/GenBank/DDBJ whole genome shotgun (WGS) entry which is preliminary data.</text>
</comment>
<name>A0A1F4RDG0_UNCSA</name>
<reference evidence="1 2" key="1">
    <citation type="journal article" date="2016" name="Nat. Commun.">
        <title>Thousands of microbial genomes shed light on interconnected biogeochemical processes in an aquifer system.</title>
        <authorList>
            <person name="Anantharaman K."/>
            <person name="Brown C.T."/>
            <person name="Hug L.A."/>
            <person name="Sharon I."/>
            <person name="Castelle C.J."/>
            <person name="Probst A.J."/>
            <person name="Thomas B.C."/>
            <person name="Singh A."/>
            <person name="Wilkins M.J."/>
            <person name="Karaoz U."/>
            <person name="Brodie E.L."/>
            <person name="Williams K.H."/>
            <person name="Hubbard S.S."/>
            <person name="Banfield J.F."/>
        </authorList>
    </citation>
    <scope>NUCLEOTIDE SEQUENCE [LARGE SCALE GENOMIC DNA]</scope>
</reference>
<sequence>MKKACLFIFFTFFILTPLSFGAMIEVDEIIESTQSIRAWEKSSGKALWRSEVAVQKGDGFIFVLEEGRGIYGNDKQNRNWRTESFFHHNNKQIVPYQTKYILKDEKGDIVTKLDKYFDAKDKQVVCIIDEKTKRYVFVDDLLERSALGIVLPHFPFVRGKEISQHLLTHEPAMYKVNFKPLGQETVEAGAESIECYKLEMTVDLGALNIIGAFVPKTYFWYNVKSPHRFVRYEGLESGLGTPYIVMQVDS</sequence>
<gene>
    <name evidence="1" type="ORF">A3H38_01500</name>
</gene>
<evidence type="ECO:0000313" key="1">
    <source>
        <dbReference type="EMBL" id="OGC06217.1"/>
    </source>
</evidence>
<dbReference type="AlphaFoldDB" id="A0A1F4RDG0"/>
<protein>
    <recommendedName>
        <fullName evidence="3">DUF3108 domain-containing protein</fullName>
    </recommendedName>
</protein>